<dbReference type="GO" id="GO:0006879">
    <property type="term" value="P:intracellular iron ion homeostasis"/>
    <property type="evidence" value="ECO:0007669"/>
    <property type="project" value="UniProtKB-KW"/>
</dbReference>
<name>A0A0C7MRD0_9SACH</name>
<proteinExistence type="inferred from homology"/>
<dbReference type="InterPro" id="IPR027469">
    <property type="entry name" value="Cation_efflux_TMD_sf"/>
</dbReference>
<dbReference type="GeneID" id="34685958"/>
<dbReference type="Gene3D" id="1.20.1510.10">
    <property type="entry name" value="Cation efflux protein transmembrane domain"/>
    <property type="match status" value="1"/>
</dbReference>
<keyword evidence="8" id="KW-0406">Ion transport</keyword>
<feature type="compositionally biased region" description="Basic and acidic residues" evidence="11">
    <location>
        <begin position="496"/>
        <end position="505"/>
    </location>
</feature>
<evidence type="ECO:0000256" key="1">
    <source>
        <dbReference type="ARBA" id="ARBA00004141"/>
    </source>
</evidence>
<protein>
    <submittedName>
        <fullName evidence="13">LALA0S05e06766g1_1</fullName>
    </submittedName>
</protein>
<keyword evidence="3" id="KW-0408">Iron</keyword>
<dbReference type="AlphaFoldDB" id="A0A0C7MRD0"/>
<reference evidence="13 14" key="1">
    <citation type="submission" date="2014-12" db="EMBL/GenBank/DDBJ databases">
        <authorList>
            <person name="Neuveglise Cecile"/>
        </authorList>
    </citation>
    <scope>NUCLEOTIDE SEQUENCE [LARGE SCALE GENOMIC DNA]</scope>
    <source>
        <strain evidence="13 14">CBS 12615</strain>
    </source>
</reference>
<dbReference type="PANTHER" id="PTHR43840">
    <property type="entry name" value="MITOCHONDRIAL METAL TRANSPORTER 1-RELATED"/>
    <property type="match status" value="1"/>
</dbReference>
<dbReference type="GO" id="GO:0005739">
    <property type="term" value="C:mitochondrion"/>
    <property type="evidence" value="ECO:0007669"/>
    <property type="project" value="UniProtKB-ARBA"/>
</dbReference>
<feature type="region of interest" description="Disordered" evidence="11">
    <location>
        <begin position="456"/>
        <end position="505"/>
    </location>
</feature>
<comment type="subcellular location">
    <subcellularLocation>
        <location evidence="1">Membrane</location>
        <topology evidence="1">Multi-pass membrane protein</topology>
    </subcellularLocation>
</comment>
<dbReference type="PANTHER" id="PTHR43840:SF15">
    <property type="entry name" value="MITOCHONDRIAL METAL TRANSPORTER 1-RELATED"/>
    <property type="match status" value="1"/>
</dbReference>
<dbReference type="GO" id="GO:0006826">
    <property type="term" value="P:iron ion transport"/>
    <property type="evidence" value="ECO:0007669"/>
    <property type="project" value="UniProtKB-KW"/>
</dbReference>
<keyword evidence="3" id="KW-0409">Iron storage</keyword>
<keyword evidence="14" id="KW-1185">Reference proteome</keyword>
<evidence type="ECO:0000256" key="2">
    <source>
        <dbReference type="ARBA" id="ARBA00008873"/>
    </source>
</evidence>
<feature type="domain" description="Cation efflux protein transmembrane" evidence="12">
    <location>
        <begin position="137"/>
        <end position="350"/>
    </location>
</feature>
<evidence type="ECO:0000259" key="12">
    <source>
        <dbReference type="Pfam" id="PF01545"/>
    </source>
</evidence>
<dbReference type="STRING" id="1245769.A0A0C7MRD0"/>
<keyword evidence="4" id="KW-0813">Transport</keyword>
<evidence type="ECO:0000256" key="9">
    <source>
        <dbReference type="ARBA" id="ARBA00023136"/>
    </source>
</evidence>
<evidence type="ECO:0000256" key="11">
    <source>
        <dbReference type="SAM" id="MobiDB-lite"/>
    </source>
</evidence>
<keyword evidence="6" id="KW-0812">Transmembrane</keyword>
<evidence type="ECO:0000313" key="14">
    <source>
        <dbReference type="Proteomes" id="UP000054304"/>
    </source>
</evidence>
<dbReference type="Pfam" id="PF01545">
    <property type="entry name" value="Cation_efflux"/>
    <property type="match status" value="1"/>
</dbReference>
<dbReference type="SUPFAM" id="SSF161111">
    <property type="entry name" value="Cation efflux protein transmembrane domain-like"/>
    <property type="match status" value="1"/>
</dbReference>
<keyword evidence="7" id="KW-1133">Transmembrane helix</keyword>
<dbReference type="InterPro" id="IPR002524">
    <property type="entry name" value="Cation_efflux"/>
</dbReference>
<dbReference type="EMBL" id="LN736364">
    <property type="protein sequence ID" value="CEP62488.1"/>
    <property type="molecule type" value="Genomic_DNA"/>
</dbReference>
<evidence type="ECO:0000256" key="6">
    <source>
        <dbReference type="ARBA" id="ARBA00022692"/>
    </source>
</evidence>
<dbReference type="HOGENOM" id="CLU_013430_12_2_1"/>
<evidence type="ECO:0000256" key="7">
    <source>
        <dbReference type="ARBA" id="ARBA00022989"/>
    </source>
</evidence>
<comment type="function">
    <text evidence="10">Mitochondrial metal transporter involved in mitochondrial iron accumulation.</text>
</comment>
<dbReference type="FunFam" id="1.20.1510.10:FF:000013">
    <property type="entry name" value="Cation efflux family protein"/>
    <property type="match status" value="1"/>
</dbReference>
<evidence type="ECO:0000256" key="4">
    <source>
        <dbReference type="ARBA" id="ARBA00022448"/>
    </source>
</evidence>
<keyword evidence="5" id="KW-0410">Iron transport</keyword>
<accession>A0A0C7MRD0</accession>
<gene>
    <name evidence="13" type="ORF">LALA0_S05e06766g</name>
</gene>
<organism evidence="13 14">
    <name type="scientific">Lachancea lanzarotensis</name>
    <dbReference type="NCBI Taxonomy" id="1245769"/>
    <lineage>
        <taxon>Eukaryota</taxon>
        <taxon>Fungi</taxon>
        <taxon>Dikarya</taxon>
        <taxon>Ascomycota</taxon>
        <taxon>Saccharomycotina</taxon>
        <taxon>Saccharomycetes</taxon>
        <taxon>Saccharomycetales</taxon>
        <taxon>Saccharomycetaceae</taxon>
        <taxon>Lachancea</taxon>
    </lineage>
</organism>
<keyword evidence="9" id="KW-0472">Membrane</keyword>
<comment type="similarity">
    <text evidence="2">Belongs to the cation diffusion facilitator (CDF) transporter (TC 2.A.4) family. SLC30A subfamily.</text>
</comment>
<dbReference type="NCBIfam" id="TIGR01297">
    <property type="entry name" value="CDF"/>
    <property type="match status" value="1"/>
</dbReference>
<dbReference type="GO" id="GO:0016020">
    <property type="term" value="C:membrane"/>
    <property type="evidence" value="ECO:0007669"/>
    <property type="project" value="UniProtKB-SubCell"/>
</dbReference>
<evidence type="ECO:0000256" key="8">
    <source>
        <dbReference type="ARBA" id="ARBA00023065"/>
    </source>
</evidence>
<dbReference type="GO" id="GO:0008324">
    <property type="term" value="F:monoatomic cation transmembrane transporter activity"/>
    <property type="evidence" value="ECO:0007669"/>
    <property type="project" value="InterPro"/>
</dbReference>
<feature type="compositionally biased region" description="Polar residues" evidence="11">
    <location>
        <begin position="457"/>
        <end position="466"/>
    </location>
</feature>
<evidence type="ECO:0000313" key="13">
    <source>
        <dbReference type="EMBL" id="CEP62488.1"/>
    </source>
</evidence>
<sequence length="505" mass="55048">MSTLRTCFRSIGRARFDRQLLAEKRTIYSFSRLHANDNQHKPLSHLKDLGEAEKRLEKNAEFQNLSEVFKDSNHQHIHMQESETMENDSYQLGSALSREKSQNTFRLDRKSPNLQSNPLLALSKTQIQNNPGVRITWIGLLINVGIAGGKFAGGIAFHSQALTADAVHALSDLVSDFLTLFSIGLSSKSPSKEYPMGHGKIQTLGSLSVSAILAVAGLSIGWGSLCAIAAPFLPDTIMHYLSSHSHSHSHGVAGDVADINAAWIAAGSIAVKEWIFNATKKVAKETNSNVLLANAWHHRVDSLTSLVALVTISSGYFFNIQSLDALGGLLVSGLVVKAGTDGLAIAMAELMDKSLSKTDVRYKGVEKNLYEILNTMVSNNNAGKPYKVKDLTVLASGPNVHAKLILEVPTQRWENILSVKELENVADHVRSALSANVPSFLNADIDFVEERPPLSPEQIQELQRQAQMGKPPLPHTKASEDPTLLAGSHTHSHFGKLGEGHTHKH</sequence>
<evidence type="ECO:0000256" key="10">
    <source>
        <dbReference type="ARBA" id="ARBA00055037"/>
    </source>
</evidence>
<dbReference type="InterPro" id="IPR058533">
    <property type="entry name" value="Cation_efflux_TM"/>
</dbReference>
<dbReference type="InterPro" id="IPR050291">
    <property type="entry name" value="CDF_Transporter"/>
</dbReference>
<dbReference type="Proteomes" id="UP000054304">
    <property type="component" value="Unassembled WGS sequence"/>
</dbReference>
<evidence type="ECO:0000256" key="3">
    <source>
        <dbReference type="ARBA" id="ARBA00022434"/>
    </source>
</evidence>
<dbReference type="RefSeq" id="XP_022628714.1">
    <property type="nucleotide sequence ID" value="XM_022772384.1"/>
</dbReference>
<dbReference type="OrthoDB" id="435980at2759"/>
<evidence type="ECO:0000256" key="5">
    <source>
        <dbReference type="ARBA" id="ARBA00022496"/>
    </source>
</evidence>